<name>A0ABS7QZ14_9ACTN</name>
<reference evidence="2 3" key="1">
    <citation type="submission" date="2021-08" db="EMBL/GenBank/DDBJ databases">
        <title>Streptomyces sp. PTM05 isolated from lichen.</title>
        <authorList>
            <person name="Somphong A."/>
            <person name="Phongsopitanun W."/>
            <person name="Tanasupawat S."/>
        </authorList>
    </citation>
    <scope>NUCLEOTIDE SEQUENCE [LARGE SCALE GENOMIC DNA]</scope>
    <source>
        <strain evidence="2 3">Ptm05</strain>
    </source>
</reference>
<dbReference type="InterPro" id="IPR050834">
    <property type="entry name" value="Glycosyltransf_2"/>
</dbReference>
<dbReference type="SUPFAM" id="SSF53448">
    <property type="entry name" value="Nucleotide-diphospho-sugar transferases"/>
    <property type="match status" value="1"/>
</dbReference>
<protein>
    <submittedName>
        <fullName evidence="2">Glycosyltransferase</fullName>
    </submittedName>
</protein>
<evidence type="ECO:0000259" key="1">
    <source>
        <dbReference type="Pfam" id="PF00535"/>
    </source>
</evidence>
<dbReference type="CDD" id="cd00761">
    <property type="entry name" value="Glyco_tranf_GTA_type"/>
    <property type="match status" value="1"/>
</dbReference>
<dbReference type="Gene3D" id="3.90.550.10">
    <property type="entry name" value="Spore Coat Polysaccharide Biosynthesis Protein SpsA, Chain A"/>
    <property type="match status" value="1"/>
</dbReference>
<gene>
    <name evidence="2" type="ORF">K7472_26975</name>
</gene>
<dbReference type="InterPro" id="IPR029044">
    <property type="entry name" value="Nucleotide-diphossugar_trans"/>
</dbReference>
<accession>A0ABS7QZ14</accession>
<organism evidence="2 3">
    <name type="scientific">Streptantibioticus parmotrematis</name>
    <dbReference type="NCBI Taxonomy" id="2873249"/>
    <lineage>
        <taxon>Bacteria</taxon>
        <taxon>Bacillati</taxon>
        <taxon>Actinomycetota</taxon>
        <taxon>Actinomycetes</taxon>
        <taxon>Kitasatosporales</taxon>
        <taxon>Streptomycetaceae</taxon>
        <taxon>Streptantibioticus</taxon>
    </lineage>
</organism>
<sequence>MTVVVIAYDDAALVGDAIRSALGQGPAVAEVVAVDDHSGDGTADVMDRLAAEDPRVRVLRRETNSGGCGTPRNDGIAAAASPYVMFLDSDDVLPPGAVDALLTAARANDADVTAGSCVRRELPDGRETPWRPELHTGARVIDRPADDPRLADDTLCVNKLYRTDFLRERELRFPDGRFTYEDFVFTARVLAAGPRVALIPATVYVWHVRRGAERLSISLDRAGVDNWRARVEAHRQVVAVHTAAGEAALARAARASFLDRSVRMYVRELGGRGEEYRREWWRLARDYVGGFDPADIAAAPLPARLIAGVLLASEQPRDLPRLAALAARPPRLLPPYAAKGWSADLPQVGLDDLADCPLDELPFTVEALLEPGALRTRLRLRVHDLYGRLAAARPLAVEVRVHDRVAGEVVQTRTADLAAYPAGEGWTAEAPLDLAALATGELAVRDLKLTLRCAGGERLETTPQAVRRGLRRTVVPSVRGGALLAQPYATVDGALALRLAPGVRGALDVVRRRLKRR</sequence>
<dbReference type="PANTHER" id="PTHR43685">
    <property type="entry name" value="GLYCOSYLTRANSFERASE"/>
    <property type="match status" value="1"/>
</dbReference>
<dbReference type="Proteomes" id="UP001198565">
    <property type="component" value="Unassembled WGS sequence"/>
</dbReference>
<feature type="domain" description="Glycosyltransferase 2-like" evidence="1">
    <location>
        <begin position="2"/>
        <end position="129"/>
    </location>
</feature>
<dbReference type="Pfam" id="PF00535">
    <property type="entry name" value="Glycos_transf_2"/>
    <property type="match status" value="1"/>
</dbReference>
<evidence type="ECO:0000313" key="2">
    <source>
        <dbReference type="EMBL" id="MBY8888458.1"/>
    </source>
</evidence>
<evidence type="ECO:0000313" key="3">
    <source>
        <dbReference type="Proteomes" id="UP001198565"/>
    </source>
</evidence>
<dbReference type="EMBL" id="JAINVZ010000024">
    <property type="protein sequence ID" value="MBY8888458.1"/>
    <property type="molecule type" value="Genomic_DNA"/>
</dbReference>
<dbReference type="InterPro" id="IPR001173">
    <property type="entry name" value="Glyco_trans_2-like"/>
</dbReference>
<keyword evidence="3" id="KW-1185">Reference proteome</keyword>
<comment type="caution">
    <text evidence="2">The sequence shown here is derived from an EMBL/GenBank/DDBJ whole genome shotgun (WGS) entry which is preliminary data.</text>
</comment>
<proteinExistence type="predicted"/>
<dbReference type="RefSeq" id="WP_222981183.1">
    <property type="nucleotide sequence ID" value="NZ_JAINVZ010000024.1"/>
</dbReference>
<dbReference type="PANTHER" id="PTHR43685:SF2">
    <property type="entry name" value="GLYCOSYLTRANSFERASE 2-LIKE DOMAIN-CONTAINING PROTEIN"/>
    <property type="match status" value="1"/>
</dbReference>